<dbReference type="PANTHER" id="PTHR33343">
    <property type="entry name" value="54S RIBOSOMAL PROTEIN BL35M"/>
    <property type="match status" value="1"/>
</dbReference>
<evidence type="ECO:0000256" key="3">
    <source>
        <dbReference type="ARBA" id="ARBA00023274"/>
    </source>
</evidence>
<evidence type="ECO:0000313" key="8">
    <source>
        <dbReference type="Proteomes" id="UP000179242"/>
    </source>
</evidence>
<dbReference type="InterPro" id="IPR021137">
    <property type="entry name" value="Ribosomal_bL35-like"/>
</dbReference>
<dbReference type="PROSITE" id="PS00936">
    <property type="entry name" value="RIBOSOMAL_L35"/>
    <property type="match status" value="1"/>
</dbReference>
<dbReference type="NCBIfam" id="TIGR00001">
    <property type="entry name" value="rpmI_bact"/>
    <property type="match status" value="1"/>
</dbReference>
<dbReference type="EMBL" id="MEUJ01000005">
    <property type="protein sequence ID" value="OGC39946.1"/>
    <property type="molecule type" value="Genomic_DNA"/>
</dbReference>
<evidence type="ECO:0000313" key="7">
    <source>
        <dbReference type="EMBL" id="OGC39946.1"/>
    </source>
</evidence>
<dbReference type="SUPFAM" id="SSF143034">
    <property type="entry name" value="L35p-like"/>
    <property type="match status" value="1"/>
</dbReference>
<gene>
    <name evidence="5" type="primary">rpmI</name>
    <name evidence="7" type="ORF">A2438_05480</name>
</gene>
<keyword evidence="3 5" id="KW-0687">Ribonucleoprotein</keyword>
<proteinExistence type="inferred from homology"/>
<sequence length="65" mass="7666">MPKIKTRKAAAKRFKITGSGKIIARHSNSRHLLEWKGRKKKRQYKRGLLVHPTDIRRVKEMLPYG</sequence>
<dbReference type="PANTHER" id="PTHR33343:SF1">
    <property type="entry name" value="LARGE RIBOSOMAL SUBUNIT PROTEIN BL35M"/>
    <property type="match status" value="1"/>
</dbReference>
<organism evidence="7 8">
    <name type="scientific">candidate division WOR-1 bacterium RIFOXYC2_FULL_46_14</name>
    <dbReference type="NCBI Taxonomy" id="1802587"/>
    <lineage>
        <taxon>Bacteria</taxon>
        <taxon>Bacillati</taxon>
        <taxon>Saganbacteria</taxon>
    </lineage>
</organism>
<dbReference type="Gene3D" id="4.10.410.60">
    <property type="match status" value="1"/>
</dbReference>
<dbReference type="PRINTS" id="PR00064">
    <property type="entry name" value="RIBOSOMALL35"/>
</dbReference>
<evidence type="ECO:0000256" key="2">
    <source>
        <dbReference type="ARBA" id="ARBA00022980"/>
    </source>
</evidence>
<dbReference type="AlphaFoldDB" id="A0A1F4U4T4"/>
<dbReference type="Pfam" id="PF01632">
    <property type="entry name" value="Ribosomal_L35p"/>
    <property type="match status" value="1"/>
</dbReference>
<accession>A0A1F4U4T4</accession>
<dbReference type="GO" id="GO:0015934">
    <property type="term" value="C:large ribosomal subunit"/>
    <property type="evidence" value="ECO:0007669"/>
    <property type="project" value="TreeGrafter"/>
</dbReference>
<dbReference type="Proteomes" id="UP000179242">
    <property type="component" value="Unassembled WGS sequence"/>
</dbReference>
<evidence type="ECO:0000256" key="6">
    <source>
        <dbReference type="RuleBase" id="RU000568"/>
    </source>
</evidence>
<dbReference type="GO" id="GO:0006412">
    <property type="term" value="P:translation"/>
    <property type="evidence" value="ECO:0007669"/>
    <property type="project" value="UniProtKB-UniRule"/>
</dbReference>
<dbReference type="FunFam" id="4.10.410.60:FF:000001">
    <property type="entry name" value="50S ribosomal protein L35"/>
    <property type="match status" value="1"/>
</dbReference>
<dbReference type="InterPro" id="IPR018265">
    <property type="entry name" value="Ribosomal_bL35_CS"/>
</dbReference>
<keyword evidence="2 5" id="KW-0689">Ribosomal protein</keyword>
<evidence type="ECO:0000256" key="4">
    <source>
        <dbReference type="ARBA" id="ARBA00071664"/>
    </source>
</evidence>
<comment type="similarity">
    <text evidence="1 5 6">Belongs to the bacterial ribosomal protein bL35 family.</text>
</comment>
<evidence type="ECO:0000256" key="5">
    <source>
        <dbReference type="HAMAP-Rule" id="MF_00514"/>
    </source>
</evidence>
<dbReference type="InterPro" id="IPR037229">
    <property type="entry name" value="Ribosomal_bL35_sf"/>
</dbReference>
<evidence type="ECO:0000256" key="1">
    <source>
        <dbReference type="ARBA" id="ARBA00006598"/>
    </source>
</evidence>
<name>A0A1F4U4T4_UNCSA</name>
<dbReference type="HAMAP" id="MF_00514">
    <property type="entry name" value="Ribosomal_bL35"/>
    <property type="match status" value="1"/>
</dbReference>
<protein>
    <recommendedName>
        <fullName evidence="4 5">Large ribosomal subunit protein bL35</fullName>
    </recommendedName>
</protein>
<dbReference type="GO" id="GO:0003735">
    <property type="term" value="F:structural constituent of ribosome"/>
    <property type="evidence" value="ECO:0007669"/>
    <property type="project" value="InterPro"/>
</dbReference>
<comment type="caution">
    <text evidence="7">The sequence shown here is derived from an EMBL/GenBank/DDBJ whole genome shotgun (WGS) entry which is preliminary data.</text>
</comment>
<reference evidence="7 8" key="1">
    <citation type="journal article" date="2016" name="Nat. Commun.">
        <title>Thousands of microbial genomes shed light on interconnected biogeochemical processes in an aquifer system.</title>
        <authorList>
            <person name="Anantharaman K."/>
            <person name="Brown C.T."/>
            <person name="Hug L.A."/>
            <person name="Sharon I."/>
            <person name="Castelle C.J."/>
            <person name="Probst A.J."/>
            <person name="Thomas B.C."/>
            <person name="Singh A."/>
            <person name="Wilkins M.J."/>
            <person name="Karaoz U."/>
            <person name="Brodie E.L."/>
            <person name="Williams K.H."/>
            <person name="Hubbard S.S."/>
            <person name="Banfield J.F."/>
        </authorList>
    </citation>
    <scope>NUCLEOTIDE SEQUENCE [LARGE SCALE GENOMIC DNA]</scope>
</reference>
<dbReference type="InterPro" id="IPR001706">
    <property type="entry name" value="Ribosomal_bL35"/>
</dbReference>